<evidence type="ECO:0000259" key="6">
    <source>
        <dbReference type="Pfam" id="PF00884"/>
    </source>
</evidence>
<dbReference type="InterPro" id="IPR050738">
    <property type="entry name" value="Sulfatase"/>
</dbReference>
<proteinExistence type="inferred from homology"/>
<dbReference type="InterPro" id="IPR017850">
    <property type="entry name" value="Alkaline_phosphatase_core_sf"/>
</dbReference>
<keyword evidence="10" id="KW-1185">Reference proteome</keyword>
<dbReference type="OrthoDB" id="9795675at2"/>
<feature type="chain" id="PRO_5044577614" evidence="5">
    <location>
        <begin position="35"/>
        <end position="593"/>
    </location>
</feature>
<organism evidence="8 9">
    <name type="scientific">Caulobacter flavus</name>
    <dbReference type="NCBI Taxonomy" id="1679497"/>
    <lineage>
        <taxon>Bacteria</taxon>
        <taxon>Pseudomonadati</taxon>
        <taxon>Pseudomonadota</taxon>
        <taxon>Alphaproteobacteria</taxon>
        <taxon>Caulobacterales</taxon>
        <taxon>Caulobacteraceae</taxon>
        <taxon>Caulobacter</taxon>
    </lineage>
</organism>
<dbReference type="EMBL" id="CP026100">
    <property type="protein sequence ID" value="AYV48885.1"/>
    <property type="molecule type" value="Genomic_DNA"/>
</dbReference>
<dbReference type="RefSeq" id="WP_101715528.1">
    <property type="nucleotide sequence ID" value="NZ_CP026100.1"/>
</dbReference>
<accession>A0A2N5CLI9</accession>
<keyword evidence="4" id="KW-0106">Calcium</keyword>
<dbReference type="PANTHER" id="PTHR42693">
    <property type="entry name" value="ARYLSULFATASE FAMILY MEMBER"/>
    <property type="match status" value="1"/>
</dbReference>
<evidence type="ECO:0000313" key="7">
    <source>
        <dbReference type="EMBL" id="AYV48885.1"/>
    </source>
</evidence>
<keyword evidence="3" id="KW-0378">Hydrolase</keyword>
<comment type="similarity">
    <text evidence="1">Belongs to the sulfatase family.</text>
</comment>
<dbReference type="PANTHER" id="PTHR42693:SF33">
    <property type="entry name" value="ARYLSULFATASE"/>
    <property type="match status" value="1"/>
</dbReference>
<evidence type="ECO:0000313" key="10">
    <source>
        <dbReference type="Proteomes" id="UP000281192"/>
    </source>
</evidence>
<dbReference type="Pfam" id="PF00884">
    <property type="entry name" value="Sulfatase"/>
    <property type="match status" value="1"/>
</dbReference>
<dbReference type="EMBL" id="PJRQ01000051">
    <property type="protein sequence ID" value="PLR06658.1"/>
    <property type="molecule type" value="Genomic_DNA"/>
</dbReference>
<dbReference type="Gene3D" id="3.30.1120.10">
    <property type="match status" value="1"/>
</dbReference>
<dbReference type="SUPFAM" id="SSF53649">
    <property type="entry name" value="Alkaline phosphatase-like"/>
    <property type="match status" value="1"/>
</dbReference>
<feature type="domain" description="Sulfatase N-terminal" evidence="6">
    <location>
        <begin position="50"/>
        <end position="459"/>
    </location>
</feature>
<dbReference type="GO" id="GO:0004065">
    <property type="term" value="F:arylsulfatase activity"/>
    <property type="evidence" value="ECO:0007669"/>
    <property type="project" value="TreeGrafter"/>
</dbReference>
<evidence type="ECO:0000313" key="8">
    <source>
        <dbReference type="EMBL" id="PLR06658.1"/>
    </source>
</evidence>
<dbReference type="InterPro" id="IPR024607">
    <property type="entry name" value="Sulfatase_CS"/>
</dbReference>
<reference evidence="7 10" key="2">
    <citation type="submission" date="2018-01" db="EMBL/GenBank/DDBJ databases">
        <title>Complete genome sequence of Caulobacter flavus RHGG3.</title>
        <authorList>
            <person name="Yang E."/>
        </authorList>
    </citation>
    <scope>NUCLEOTIDE SEQUENCE [LARGE SCALE GENOMIC DNA]</scope>
    <source>
        <strain evidence="7 10">RHGG3</strain>
    </source>
</reference>
<protein>
    <submittedName>
        <fullName evidence="8">Arylsulfatase</fullName>
    </submittedName>
</protein>
<dbReference type="Gene3D" id="3.40.720.10">
    <property type="entry name" value="Alkaline Phosphatase, subunit A"/>
    <property type="match status" value="1"/>
</dbReference>
<dbReference type="KEGG" id="cfh:C1707_22935"/>
<dbReference type="CDD" id="cd16025">
    <property type="entry name" value="PAS_like"/>
    <property type="match status" value="1"/>
</dbReference>
<name>A0A2N5CLI9_9CAUL</name>
<feature type="signal peptide" evidence="5">
    <location>
        <begin position="1"/>
        <end position="34"/>
    </location>
</feature>
<evidence type="ECO:0000313" key="9">
    <source>
        <dbReference type="Proteomes" id="UP000234483"/>
    </source>
</evidence>
<dbReference type="Proteomes" id="UP000281192">
    <property type="component" value="Chromosome"/>
</dbReference>
<evidence type="ECO:0000256" key="3">
    <source>
        <dbReference type="ARBA" id="ARBA00022801"/>
    </source>
</evidence>
<gene>
    <name evidence="7" type="ORF">C1707_22935</name>
    <name evidence="8" type="ORF">CFHF_24445</name>
</gene>
<reference evidence="8 9" key="1">
    <citation type="submission" date="2017-12" db="EMBL/GenBank/DDBJ databases">
        <title>The genome sequence of Caulobacter flavus CGMCC1 15093.</title>
        <authorList>
            <person name="Gao J."/>
            <person name="Mao X."/>
            <person name="Sun J."/>
        </authorList>
    </citation>
    <scope>NUCLEOTIDE SEQUENCE [LARGE SCALE GENOMIC DNA]</scope>
    <source>
        <strain evidence="8 9">CGMCC1 15093</strain>
    </source>
</reference>
<evidence type="ECO:0000256" key="5">
    <source>
        <dbReference type="SAM" id="SignalP"/>
    </source>
</evidence>
<sequence>MKTHHTTLRTTLRGRLLAGALIAATSLAGGLAHAAEPTAPAATRAVEKRPNFLIIVADDLGYSDLGAFGGEIETPNLDALAKGGVRLSGFHTAPTCSPTRSMLMTGSDNHQVGLGSMAEVLTPGQKGRPGYEGYLNDRSVTAAELLRDSGYRTLMAGKWHLGLTDDQSPTARGFERSYALLQGLQNHFGEDQTEAYRAAGAASTFREDGKVVTYPKGVYSADFYGDKMAQFIREGAGDARPFFAYLTFTEPHWPLQAPPETIAKYKGRYDAGYEALRDQRLARLKALGLVAKDVKPHPFVDTPAWSSLTAEQKKDQSRRMEIYAAMVDRMDQNIGKVVAALKASGQYDNTVIVFLSDNGAEGSRIDTIRGVPDPAKLATLPVDNSFDNLGAGSSHVGYGPGWAQAATAPTRQVKGYTTEGGIHTPAIVEGPGVKGDGRIVGSLAHVADVEATVLELAGVKRPETYRGRAVAPAIGRSWVAALASPDAVVRGPQDLVAWELFFRRAVRQGEWKAVYLPSAPGGAAYSREAVLPANWQLFNLKSDPAEAVDLASSQPDKLKELVEAWNRYAAQNGVVLPPAQPAAGAAAPKAGAR</sequence>
<keyword evidence="2" id="KW-0479">Metal-binding</keyword>
<dbReference type="InterPro" id="IPR000917">
    <property type="entry name" value="Sulfatase_N"/>
</dbReference>
<dbReference type="GO" id="GO:0046872">
    <property type="term" value="F:metal ion binding"/>
    <property type="evidence" value="ECO:0007669"/>
    <property type="project" value="UniProtKB-KW"/>
</dbReference>
<keyword evidence="5" id="KW-0732">Signal</keyword>
<evidence type="ECO:0000256" key="4">
    <source>
        <dbReference type="ARBA" id="ARBA00022837"/>
    </source>
</evidence>
<dbReference type="PROSITE" id="PS00149">
    <property type="entry name" value="SULFATASE_2"/>
    <property type="match status" value="1"/>
</dbReference>
<dbReference type="AlphaFoldDB" id="A0A2N5CLI9"/>
<evidence type="ECO:0000256" key="2">
    <source>
        <dbReference type="ARBA" id="ARBA00022723"/>
    </source>
</evidence>
<dbReference type="Proteomes" id="UP000234483">
    <property type="component" value="Unassembled WGS sequence"/>
</dbReference>
<dbReference type="PROSITE" id="PS00523">
    <property type="entry name" value="SULFATASE_1"/>
    <property type="match status" value="1"/>
</dbReference>
<evidence type="ECO:0000256" key="1">
    <source>
        <dbReference type="ARBA" id="ARBA00008779"/>
    </source>
</evidence>